<proteinExistence type="predicted"/>
<keyword evidence="1" id="KW-0732">Signal</keyword>
<sequence>MLLTGFGLVSATPAAAADTCSAYQSKEFDTPGVDVDVKIRLCVRKSGGVHLAYAEGTWGDGGGPVANFEQFDIHVRVERSDVVKNQSTCSLSGDLNLYGSGSFDERGTSRSGSLHCGFMTSTTASGTGGWSADGSVTYNINNDGEGAHTWDLTGSPTIG</sequence>
<feature type="chain" id="PRO_5007153491" evidence="1">
    <location>
        <begin position="17"/>
        <end position="159"/>
    </location>
</feature>
<organism evidence="2 3">
    <name type="scientific">Streptomyces pseudovenezuelae</name>
    <dbReference type="NCBI Taxonomy" id="67350"/>
    <lineage>
        <taxon>Bacteria</taxon>
        <taxon>Bacillati</taxon>
        <taxon>Actinomycetota</taxon>
        <taxon>Actinomycetes</taxon>
        <taxon>Kitasatosporales</taxon>
        <taxon>Streptomycetaceae</taxon>
        <taxon>Streptomyces</taxon>
        <taxon>Streptomyces aurantiacus group</taxon>
    </lineage>
</organism>
<evidence type="ECO:0000313" key="3">
    <source>
        <dbReference type="Proteomes" id="UP000053039"/>
    </source>
</evidence>
<name>A0A117PQH3_9ACTN</name>
<dbReference type="EMBL" id="LMWM01000027">
    <property type="protein sequence ID" value="KUM85987.1"/>
    <property type="molecule type" value="Genomic_DNA"/>
</dbReference>
<gene>
    <name evidence="2" type="ORF">AQI94_23335</name>
</gene>
<dbReference type="AlphaFoldDB" id="A0A117PQH3"/>
<evidence type="ECO:0000256" key="1">
    <source>
        <dbReference type="SAM" id="SignalP"/>
    </source>
</evidence>
<dbReference type="Proteomes" id="UP000053039">
    <property type="component" value="Unassembled WGS sequence"/>
</dbReference>
<comment type="caution">
    <text evidence="2">The sequence shown here is derived from an EMBL/GenBank/DDBJ whole genome shotgun (WGS) entry which is preliminary data.</text>
</comment>
<protein>
    <submittedName>
        <fullName evidence="2">Uncharacterized protein</fullName>
    </submittedName>
</protein>
<accession>A0A117PQH3</accession>
<feature type="signal peptide" evidence="1">
    <location>
        <begin position="1"/>
        <end position="16"/>
    </location>
</feature>
<reference evidence="2 3" key="1">
    <citation type="submission" date="2015-10" db="EMBL/GenBank/DDBJ databases">
        <title>Draft genome sequence of Streptomyces pseudovenezuelae DSM 40212, type strain for the species Streptomyces pseudovenezuelae.</title>
        <authorList>
            <person name="Ruckert C."/>
            <person name="Winkler A."/>
            <person name="Kalinowski J."/>
            <person name="Kampfer P."/>
            <person name="Glaeser S."/>
        </authorList>
    </citation>
    <scope>NUCLEOTIDE SEQUENCE [LARGE SCALE GENOMIC DNA]</scope>
    <source>
        <strain evidence="2 3">DSM 40212</strain>
    </source>
</reference>
<evidence type="ECO:0000313" key="2">
    <source>
        <dbReference type="EMBL" id="KUM85987.1"/>
    </source>
</evidence>